<dbReference type="PANTHER" id="PTHR31511">
    <property type="entry name" value="PROTEIN CBG23764"/>
    <property type="match status" value="1"/>
</dbReference>
<proteinExistence type="predicted"/>
<dbReference type="InterPro" id="IPR044925">
    <property type="entry name" value="His-Me_finger_sf"/>
</dbReference>
<dbReference type="Gene3D" id="3.40.1800.10">
    <property type="entry name" value="His-Me finger endonucleases"/>
    <property type="match status" value="1"/>
</dbReference>
<name>A0A2I1HV87_9GLOM</name>
<dbReference type="PANTHER" id="PTHR31511:SF12">
    <property type="entry name" value="RHO TERMINATION FACTOR N-TERMINAL DOMAIN-CONTAINING PROTEIN"/>
    <property type="match status" value="1"/>
</dbReference>
<reference evidence="1 2" key="1">
    <citation type="submission" date="2015-10" db="EMBL/GenBank/DDBJ databases">
        <title>Genome analyses suggest a sexual origin of heterokaryosis in a supposedly ancient asexual fungus.</title>
        <authorList>
            <person name="Ropars J."/>
            <person name="Sedzielewska K."/>
            <person name="Noel J."/>
            <person name="Charron P."/>
            <person name="Farinelli L."/>
            <person name="Marton T."/>
            <person name="Kruger M."/>
            <person name="Pelin A."/>
            <person name="Brachmann A."/>
            <person name="Corradi N."/>
        </authorList>
    </citation>
    <scope>NUCLEOTIDE SEQUENCE [LARGE SCALE GENOMIC DNA]</scope>
    <source>
        <strain evidence="1 2">A4</strain>
    </source>
</reference>
<organism evidence="1 2">
    <name type="scientific">Rhizophagus irregularis</name>
    <dbReference type="NCBI Taxonomy" id="588596"/>
    <lineage>
        <taxon>Eukaryota</taxon>
        <taxon>Fungi</taxon>
        <taxon>Fungi incertae sedis</taxon>
        <taxon>Mucoromycota</taxon>
        <taxon>Glomeromycotina</taxon>
        <taxon>Glomeromycetes</taxon>
        <taxon>Glomerales</taxon>
        <taxon>Glomeraceae</taxon>
        <taxon>Rhizophagus</taxon>
    </lineage>
</organism>
<dbReference type="VEuPathDB" id="FungiDB:RhiirA1_533026"/>
<evidence type="ECO:0008006" key="3">
    <source>
        <dbReference type="Google" id="ProtNLM"/>
    </source>
</evidence>
<gene>
    <name evidence="1" type="ORF">RhiirA4_489812</name>
</gene>
<accession>A0A2I1HV87</accession>
<feature type="non-terminal residue" evidence="1">
    <location>
        <position position="1"/>
    </location>
</feature>
<dbReference type="EMBL" id="LLXI01007908">
    <property type="protein sequence ID" value="PKY62756.1"/>
    <property type="molecule type" value="Genomic_DNA"/>
</dbReference>
<dbReference type="SUPFAM" id="SSF54060">
    <property type="entry name" value="His-Me finger endonucleases"/>
    <property type="match status" value="1"/>
</dbReference>
<evidence type="ECO:0000313" key="2">
    <source>
        <dbReference type="Proteomes" id="UP000234323"/>
    </source>
</evidence>
<sequence>WEFYRVEKIFIEISQFQPPTGAGHIPLPKDLATKKGVVNPANDDDKCFQWAILAALHPVEKNAERISKYKEYVNELNFKDIEFPVQADEVILRRFERQNPTIALCICEWRDHRLCPIYVTDRDDAEGRKIIDLVLISNGEKQHYCWIKNMSRLVNKRTKDGHATFVCRWCISHFTHQQEIHDKHVAICRGLKKTPQADRMPSVKKGNDIYEFKNWKRRMQVPYYFVADFEALVMDTPPTDADKDKKTRKVQEQIPCSYSYIKVRYDGVSESQKIFTGENAAQKFVIEMLNEAEAIRNEFRNPMEMMPLTIQEQASYDNAINCWICRNPLDGNKVRDHCHITGMYRGAAHKGCNLDLSIKPREMHIP</sequence>
<dbReference type="Proteomes" id="UP000234323">
    <property type="component" value="Unassembled WGS sequence"/>
</dbReference>
<dbReference type="AlphaFoldDB" id="A0A2I1HV87"/>
<evidence type="ECO:0000313" key="1">
    <source>
        <dbReference type="EMBL" id="PKY62756.1"/>
    </source>
</evidence>
<feature type="non-terminal residue" evidence="1">
    <location>
        <position position="366"/>
    </location>
</feature>
<protein>
    <recommendedName>
        <fullName evidence="3">Gastrula zinc finger protein xlcgf46.1: PROVISIONAL</fullName>
    </recommendedName>
</protein>
<dbReference type="InterPro" id="IPR038563">
    <property type="entry name" value="Endonuclease_7_sf"/>
</dbReference>
<dbReference type="VEuPathDB" id="FungiDB:RhiirA1_502882"/>
<comment type="caution">
    <text evidence="1">The sequence shown here is derived from an EMBL/GenBank/DDBJ whole genome shotgun (WGS) entry which is preliminary data.</text>
</comment>
<keyword evidence="2" id="KW-1185">Reference proteome</keyword>